<dbReference type="GO" id="GO:0003677">
    <property type="term" value="F:DNA binding"/>
    <property type="evidence" value="ECO:0007669"/>
    <property type="project" value="InterPro"/>
</dbReference>
<gene>
    <name evidence="2" type="ORF">JN12_02443</name>
</gene>
<dbReference type="Proteomes" id="UP000319449">
    <property type="component" value="Unassembled WGS sequence"/>
</dbReference>
<proteinExistence type="predicted"/>
<dbReference type="InterPro" id="IPR001387">
    <property type="entry name" value="Cro/C1-type_HTH"/>
</dbReference>
<accession>A0A562VLG8</accession>
<comment type="caution">
    <text evidence="2">The sequence shown here is derived from an EMBL/GenBank/DDBJ whole genome shotgun (WGS) entry which is preliminary data.</text>
</comment>
<protein>
    <submittedName>
        <fullName evidence="2">Helix-turn-helix protein</fullName>
    </submittedName>
</protein>
<dbReference type="EMBL" id="VLLN01000014">
    <property type="protein sequence ID" value="TWJ18806.1"/>
    <property type="molecule type" value="Genomic_DNA"/>
</dbReference>
<feature type="domain" description="HTH cro/C1-type" evidence="1">
    <location>
        <begin position="26"/>
        <end position="79"/>
    </location>
</feature>
<name>A0A562VLG8_9BACT</name>
<dbReference type="CDD" id="cd00093">
    <property type="entry name" value="HTH_XRE"/>
    <property type="match status" value="1"/>
</dbReference>
<organism evidence="2 3">
    <name type="scientific">Geobacter argillaceus</name>
    <dbReference type="NCBI Taxonomy" id="345631"/>
    <lineage>
        <taxon>Bacteria</taxon>
        <taxon>Pseudomonadati</taxon>
        <taxon>Thermodesulfobacteriota</taxon>
        <taxon>Desulfuromonadia</taxon>
        <taxon>Geobacterales</taxon>
        <taxon>Geobacteraceae</taxon>
        <taxon>Geobacter</taxon>
    </lineage>
</organism>
<dbReference type="SMART" id="SM00530">
    <property type="entry name" value="HTH_XRE"/>
    <property type="match status" value="1"/>
</dbReference>
<evidence type="ECO:0000313" key="3">
    <source>
        <dbReference type="Proteomes" id="UP000319449"/>
    </source>
</evidence>
<reference evidence="2 3" key="1">
    <citation type="submission" date="2019-07" db="EMBL/GenBank/DDBJ databases">
        <title>Genomic Encyclopedia of Archaeal and Bacterial Type Strains, Phase II (KMG-II): from individual species to whole genera.</title>
        <authorList>
            <person name="Goeker M."/>
        </authorList>
    </citation>
    <scope>NUCLEOTIDE SEQUENCE [LARGE SCALE GENOMIC DNA]</scope>
    <source>
        <strain evidence="2 3">ATCC BAA-1139</strain>
    </source>
</reference>
<dbReference type="RefSeq" id="WP_145023130.1">
    <property type="nucleotide sequence ID" value="NZ_VLLN01000014.1"/>
</dbReference>
<dbReference type="AlphaFoldDB" id="A0A562VLG8"/>
<sequence length="115" mass="12707">MTRNSLGKEGLPLQAQQAIEVVGKNIQTARKRRGWSLEEMAGSMLVTRKTLSRLEAGDPSVGLTVLAVALHVLDMTSDLKKVAAPENDAIGIFNERQRLPQRVRKKQTPADKLDF</sequence>
<dbReference type="InterPro" id="IPR010982">
    <property type="entry name" value="Lambda_DNA-bd_dom_sf"/>
</dbReference>
<keyword evidence="3" id="KW-1185">Reference proteome</keyword>
<evidence type="ECO:0000313" key="2">
    <source>
        <dbReference type="EMBL" id="TWJ18806.1"/>
    </source>
</evidence>
<dbReference type="Pfam" id="PF01381">
    <property type="entry name" value="HTH_3"/>
    <property type="match status" value="1"/>
</dbReference>
<dbReference type="PROSITE" id="PS50943">
    <property type="entry name" value="HTH_CROC1"/>
    <property type="match status" value="1"/>
</dbReference>
<evidence type="ECO:0000259" key="1">
    <source>
        <dbReference type="PROSITE" id="PS50943"/>
    </source>
</evidence>
<dbReference type="SUPFAM" id="SSF47413">
    <property type="entry name" value="lambda repressor-like DNA-binding domains"/>
    <property type="match status" value="1"/>
</dbReference>
<dbReference type="Gene3D" id="1.10.260.40">
    <property type="entry name" value="lambda repressor-like DNA-binding domains"/>
    <property type="match status" value="1"/>
</dbReference>
<dbReference type="OrthoDB" id="5420607at2"/>